<evidence type="ECO:0000256" key="2">
    <source>
        <dbReference type="SAM" id="MobiDB-lite"/>
    </source>
</evidence>
<evidence type="ECO:0000256" key="1">
    <source>
        <dbReference type="ARBA" id="ARBA00023242"/>
    </source>
</evidence>
<dbReference type="PANTHER" id="PTHR47657:SF14">
    <property type="entry name" value="ZN(2)-C6 FUNGAL-TYPE DOMAIN-CONTAINING PROTEIN"/>
    <property type="match status" value="1"/>
</dbReference>
<dbReference type="SMART" id="SM00066">
    <property type="entry name" value="GAL4"/>
    <property type="match status" value="1"/>
</dbReference>
<dbReference type="SUPFAM" id="SSF57701">
    <property type="entry name" value="Zn2/Cys6 DNA-binding domain"/>
    <property type="match status" value="1"/>
</dbReference>
<dbReference type="PROSITE" id="PS00463">
    <property type="entry name" value="ZN2_CY6_FUNGAL_1"/>
    <property type="match status" value="1"/>
</dbReference>
<dbReference type="Pfam" id="PF00172">
    <property type="entry name" value="Zn_clus"/>
    <property type="match status" value="1"/>
</dbReference>
<gene>
    <name evidence="4" type="ORF">NA57DRAFT_72337</name>
</gene>
<feature type="compositionally biased region" description="Polar residues" evidence="2">
    <location>
        <begin position="76"/>
        <end position="85"/>
    </location>
</feature>
<dbReference type="InterPro" id="IPR021858">
    <property type="entry name" value="Fun_TF"/>
</dbReference>
<dbReference type="Pfam" id="PF11951">
    <property type="entry name" value="Fungal_trans_2"/>
    <property type="match status" value="1"/>
</dbReference>
<feature type="region of interest" description="Disordered" evidence="2">
    <location>
        <begin position="69"/>
        <end position="92"/>
    </location>
</feature>
<proteinExistence type="predicted"/>
<evidence type="ECO:0000259" key="3">
    <source>
        <dbReference type="PROSITE" id="PS50048"/>
    </source>
</evidence>
<protein>
    <recommendedName>
        <fullName evidence="3">Zn(2)-C6 fungal-type domain-containing protein</fullName>
    </recommendedName>
</protein>
<evidence type="ECO:0000313" key="5">
    <source>
        <dbReference type="Proteomes" id="UP000799772"/>
    </source>
</evidence>
<reference evidence="4" key="1">
    <citation type="journal article" date="2020" name="Stud. Mycol.">
        <title>101 Dothideomycetes genomes: a test case for predicting lifestyles and emergence of pathogens.</title>
        <authorList>
            <person name="Haridas S."/>
            <person name="Albert R."/>
            <person name="Binder M."/>
            <person name="Bloem J."/>
            <person name="Labutti K."/>
            <person name="Salamov A."/>
            <person name="Andreopoulos B."/>
            <person name="Baker S."/>
            <person name="Barry K."/>
            <person name="Bills G."/>
            <person name="Bluhm B."/>
            <person name="Cannon C."/>
            <person name="Castanera R."/>
            <person name="Culley D."/>
            <person name="Daum C."/>
            <person name="Ezra D."/>
            <person name="Gonzalez J."/>
            <person name="Henrissat B."/>
            <person name="Kuo A."/>
            <person name="Liang C."/>
            <person name="Lipzen A."/>
            <person name="Lutzoni F."/>
            <person name="Magnuson J."/>
            <person name="Mondo S."/>
            <person name="Nolan M."/>
            <person name="Ohm R."/>
            <person name="Pangilinan J."/>
            <person name="Park H.-J."/>
            <person name="Ramirez L."/>
            <person name="Alfaro M."/>
            <person name="Sun H."/>
            <person name="Tritt A."/>
            <person name="Yoshinaga Y."/>
            <person name="Zwiers L.-H."/>
            <person name="Turgeon B."/>
            <person name="Goodwin S."/>
            <person name="Spatafora J."/>
            <person name="Crous P."/>
            <person name="Grigoriev I."/>
        </authorList>
    </citation>
    <scope>NUCLEOTIDE SEQUENCE</scope>
    <source>
        <strain evidence="4">CBS 133067</strain>
    </source>
</reference>
<keyword evidence="5" id="KW-1185">Reference proteome</keyword>
<dbReference type="GO" id="GO:0000981">
    <property type="term" value="F:DNA-binding transcription factor activity, RNA polymerase II-specific"/>
    <property type="evidence" value="ECO:0007669"/>
    <property type="project" value="InterPro"/>
</dbReference>
<organism evidence="4 5">
    <name type="scientific">Rhizodiscina lignyota</name>
    <dbReference type="NCBI Taxonomy" id="1504668"/>
    <lineage>
        <taxon>Eukaryota</taxon>
        <taxon>Fungi</taxon>
        <taxon>Dikarya</taxon>
        <taxon>Ascomycota</taxon>
        <taxon>Pezizomycotina</taxon>
        <taxon>Dothideomycetes</taxon>
        <taxon>Pleosporomycetidae</taxon>
        <taxon>Aulographales</taxon>
        <taxon>Rhizodiscinaceae</taxon>
        <taxon>Rhizodiscina</taxon>
    </lineage>
</organism>
<comment type="caution">
    <text evidence="4">The sequence shown here is derived from an EMBL/GenBank/DDBJ whole genome shotgun (WGS) entry which is preliminary data.</text>
</comment>
<sequence>MTGPEIRFAKINISGERTRVRKQHAKSRTGCDSCKKRKIKCDEKIPICSACVRRKEECIRPRIPVVDDERHRDASTPASQTSSLGSLPRPATSPVPAVSSSLDINFLQLRLFHHFESVTVETLVLGFEAWKKVLPLAFEYEYLMHAILMMGAAHLSYLDPTNEIYKTAELEHLSNATQGIRTGLSSELSQSSAEALFASCILVYNQTWSSYEYTDSGVSESHNLQIDADFLLPLGAGLKGVISDTLIWVYIWRSSIFSECVAFSPKLSLNQCAQHTVYPEELSMSFVAEYLRLWPQIPEENSLSGADTSTVDSGNSDFVSYMTEVTRLIPVISVLKLGNCGIDLKPLETAIVRYLYSWPVLMGGALQMIKDKKDCVQLLFYHYYKAVEVGVPEKYWWAQKRKHMAKALENGLREKGIVPNNCFLEND</sequence>
<dbReference type="GO" id="GO:0008270">
    <property type="term" value="F:zinc ion binding"/>
    <property type="evidence" value="ECO:0007669"/>
    <property type="project" value="InterPro"/>
</dbReference>
<name>A0A9P4MA60_9PEZI</name>
<dbReference type="InterPro" id="IPR052400">
    <property type="entry name" value="Zn2-C6_fungal_TF"/>
</dbReference>
<feature type="domain" description="Zn(2)-C6 fungal-type" evidence="3">
    <location>
        <begin position="30"/>
        <end position="60"/>
    </location>
</feature>
<dbReference type="AlphaFoldDB" id="A0A9P4MA60"/>
<dbReference type="EMBL" id="ML978122">
    <property type="protein sequence ID" value="KAF2103361.1"/>
    <property type="molecule type" value="Genomic_DNA"/>
</dbReference>
<dbReference type="OrthoDB" id="416217at2759"/>
<dbReference type="Gene3D" id="4.10.240.10">
    <property type="entry name" value="Zn(2)-C6 fungal-type DNA-binding domain"/>
    <property type="match status" value="1"/>
</dbReference>
<dbReference type="CDD" id="cd00067">
    <property type="entry name" value="GAL4"/>
    <property type="match status" value="1"/>
</dbReference>
<keyword evidence="1" id="KW-0539">Nucleus</keyword>
<evidence type="ECO:0000313" key="4">
    <source>
        <dbReference type="EMBL" id="KAF2103361.1"/>
    </source>
</evidence>
<dbReference type="InterPro" id="IPR001138">
    <property type="entry name" value="Zn2Cys6_DnaBD"/>
</dbReference>
<accession>A0A9P4MA60</accession>
<dbReference type="PROSITE" id="PS50048">
    <property type="entry name" value="ZN2_CY6_FUNGAL_2"/>
    <property type="match status" value="1"/>
</dbReference>
<dbReference type="Proteomes" id="UP000799772">
    <property type="component" value="Unassembled WGS sequence"/>
</dbReference>
<dbReference type="PANTHER" id="PTHR47657">
    <property type="entry name" value="STEROL REGULATORY ELEMENT-BINDING PROTEIN ECM22"/>
    <property type="match status" value="1"/>
</dbReference>
<dbReference type="InterPro" id="IPR036864">
    <property type="entry name" value="Zn2-C6_fun-type_DNA-bd_sf"/>
</dbReference>